<evidence type="ECO:0000256" key="3">
    <source>
        <dbReference type="ARBA" id="ARBA00023315"/>
    </source>
</evidence>
<dbReference type="PANTHER" id="PTHR42681">
    <property type="entry name" value="MALONYL-COA-ACYL CARRIER PROTEIN TRANSACYLASE, MITOCHONDRIAL"/>
    <property type="match status" value="1"/>
</dbReference>
<dbReference type="Proteomes" id="UP001182556">
    <property type="component" value="Unassembled WGS sequence"/>
</dbReference>
<evidence type="ECO:0000256" key="4">
    <source>
        <dbReference type="ARBA" id="ARBA00048462"/>
    </source>
</evidence>
<dbReference type="PANTHER" id="PTHR42681:SF1">
    <property type="entry name" value="MALONYL-COA-ACYL CARRIER PROTEIN TRANSACYLASE, MITOCHONDRIAL"/>
    <property type="match status" value="1"/>
</dbReference>
<dbReference type="GO" id="GO:0005739">
    <property type="term" value="C:mitochondrion"/>
    <property type="evidence" value="ECO:0007669"/>
    <property type="project" value="TreeGrafter"/>
</dbReference>
<keyword evidence="2" id="KW-0808">Transferase</keyword>
<dbReference type="Gene3D" id="3.40.366.10">
    <property type="entry name" value="Malonyl-Coenzyme A Acyl Carrier Protein, domain 2"/>
    <property type="match status" value="1"/>
</dbReference>
<protein>
    <recommendedName>
        <fullName evidence="1">[acyl-carrier-protein] S-malonyltransferase</fullName>
        <ecNumber evidence="1">2.3.1.39</ecNumber>
    </recommendedName>
</protein>
<dbReference type="EC" id="2.3.1.39" evidence="1"/>
<evidence type="ECO:0000313" key="6">
    <source>
        <dbReference type="EMBL" id="KAK1924764.1"/>
    </source>
</evidence>
<dbReference type="AlphaFoldDB" id="A0AAD9FR83"/>
<organism evidence="6 7">
    <name type="scientific">Papiliotrema laurentii</name>
    <name type="common">Cryptococcus laurentii</name>
    <dbReference type="NCBI Taxonomy" id="5418"/>
    <lineage>
        <taxon>Eukaryota</taxon>
        <taxon>Fungi</taxon>
        <taxon>Dikarya</taxon>
        <taxon>Basidiomycota</taxon>
        <taxon>Agaricomycotina</taxon>
        <taxon>Tremellomycetes</taxon>
        <taxon>Tremellales</taxon>
        <taxon>Rhynchogastremaceae</taxon>
        <taxon>Papiliotrema</taxon>
    </lineage>
</organism>
<dbReference type="InterPro" id="IPR050858">
    <property type="entry name" value="Mal-CoA-ACP_Trans/PKS_FabD"/>
</dbReference>
<evidence type="ECO:0000256" key="2">
    <source>
        <dbReference type="ARBA" id="ARBA00022679"/>
    </source>
</evidence>
<proteinExistence type="predicted"/>
<dbReference type="EMBL" id="JAODAN010000004">
    <property type="protein sequence ID" value="KAK1924764.1"/>
    <property type="molecule type" value="Genomic_DNA"/>
</dbReference>
<evidence type="ECO:0000256" key="1">
    <source>
        <dbReference type="ARBA" id="ARBA00013258"/>
    </source>
</evidence>
<sequence length="482" mass="52982">MKPCSLPHLPNGKLLLQPSTCLSRRHASYRQPIKPLPQSAPQPYWRRRPASTTTTAKQWATHVQQTGIEDQDPSQRGKTLLFAGMNSYPHTPTSPTSSSMKVWEEASEAVLSPDATIGYWPTGIEEFAEKVLGRDRPRTWMRDWVEGRTLEELMARPDVTAAFILSSSIAILASAQEHTASTSLLPFGTTHLAGHGFIGTLTALVAAGRLDLSTGVRLAMMYASVPSTPPSSNKKSRRYLTTILSARQFHSLSSPPFDIQQPYGLSDAAETSDSPAQRRRAMQLILDEVHAMQREWALYEDEDYAAAAIINSSKVLGVTGTINGVWQVIERLQQLGLANPVMDVSVPAPYHTDLMKHAVPKFAEVLDRCSFRDPPTEAGHASSPIEPVILDPISTHPIGPCAAALAPFLTHQLRWHKTLARLYLPAVPAVSSFHTVGKGARGLGIMLRGELKRRPEGSKMITVEEFGVDVEQEEPRVRRAFG</sequence>
<dbReference type="InterPro" id="IPR001227">
    <property type="entry name" value="Ac_transferase_dom_sf"/>
</dbReference>
<comment type="catalytic activity">
    <reaction evidence="4">
        <text>holo-[ACP] + malonyl-CoA = malonyl-[ACP] + CoA</text>
        <dbReference type="Rhea" id="RHEA:41792"/>
        <dbReference type="Rhea" id="RHEA-COMP:9623"/>
        <dbReference type="Rhea" id="RHEA-COMP:9685"/>
        <dbReference type="ChEBI" id="CHEBI:57287"/>
        <dbReference type="ChEBI" id="CHEBI:57384"/>
        <dbReference type="ChEBI" id="CHEBI:64479"/>
        <dbReference type="ChEBI" id="CHEBI:78449"/>
        <dbReference type="EC" id="2.3.1.39"/>
    </reaction>
</comment>
<feature type="region of interest" description="Disordered" evidence="5">
    <location>
        <begin position="28"/>
        <end position="55"/>
    </location>
</feature>
<dbReference type="GO" id="GO:0004314">
    <property type="term" value="F:[acyl-carrier-protein] S-malonyltransferase activity"/>
    <property type="evidence" value="ECO:0007669"/>
    <property type="project" value="UniProtKB-EC"/>
</dbReference>
<reference evidence="6" key="1">
    <citation type="submission" date="2023-02" db="EMBL/GenBank/DDBJ databases">
        <title>Identification and recombinant expression of a fungal hydrolase from Papiliotrema laurentii that hydrolyzes apple cutin and clears colloidal polyester polyurethane.</title>
        <authorList>
            <consortium name="DOE Joint Genome Institute"/>
            <person name="Roman V.A."/>
            <person name="Bojanowski C."/>
            <person name="Crable B.R."/>
            <person name="Wagner D.N."/>
            <person name="Hung C.S."/>
            <person name="Nadeau L.J."/>
            <person name="Schratz L."/>
            <person name="Haridas S."/>
            <person name="Pangilinan J."/>
            <person name="Lipzen A."/>
            <person name="Na H."/>
            <person name="Yan M."/>
            <person name="Ng V."/>
            <person name="Grigoriev I.V."/>
            <person name="Spatafora J.W."/>
            <person name="Barlow D."/>
            <person name="Biffinger J."/>
            <person name="Kelley-Loughnane N."/>
            <person name="Varaljay V.A."/>
            <person name="Crookes-Goodson W.J."/>
        </authorList>
    </citation>
    <scope>NUCLEOTIDE SEQUENCE</scope>
    <source>
        <strain evidence="6">5307AH</strain>
    </source>
</reference>
<keyword evidence="7" id="KW-1185">Reference proteome</keyword>
<comment type="caution">
    <text evidence="6">The sequence shown here is derived from an EMBL/GenBank/DDBJ whole genome shotgun (WGS) entry which is preliminary data.</text>
</comment>
<dbReference type="InterPro" id="IPR016035">
    <property type="entry name" value="Acyl_Trfase/lysoPLipase"/>
</dbReference>
<dbReference type="Gene3D" id="3.30.70.250">
    <property type="entry name" value="Malonyl-CoA ACP transacylase, ACP-binding"/>
    <property type="match status" value="1"/>
</dbReference>
<keyword evidence="3" id="KW-0012">Acyltransferase</keyword>
<evidence type="ECO:0000256" key="5">
    <source>
        <dbReference type="SAM" id="MobiDB-lite"/>
    </source>
</evidence>
<name>A0AAD9FR83_PAPLA</name>
<dbReference type="SUPFAM" id="SSF52151">
    <property type="entry name" value="FabD/lysophospholipase-like"/>
    <property type="match status" value="1"/>
</dbReference>
<gene>
    <name evidence="6" type="ORF">DB88DRAFT_486701</name>
</gene>
<dbReference type="GO" id="GO:0006633">
    <property type="term" value="P:fatty acid biosynthetic process"/>
    <property type="evidence" value="ECO:0007669"/>
    <property type="project" value="TreeGrafter"/>
</dbReference>
<accession>A0AAD9FR83</accession>
<evidence type="ECO:0000313" key="7">
    <source>
        <dbReference type="Proteomes" id="UP001182556"/>
    </source>
</evidence>